<evidence type="ECO:0000256" key="2">
    <source>
        <dbReference type="SAM" id="MobiDB-lite"/>
    </source>
</evidence>
<feature type="coiled-coil region" evidence="1">
    <location>
        <begin position="362"/>
        <end position="439"/>
    </location>
</feature>
<feature type="region of interest" description="Disordered" evidence="2">
    <location>
        <begin position="659"/>
        <end position="715"/>
    </location>
</feature>
<dbReference type="RefSeq" id="XP_066933354.1">
    <property type="nucleotide sequence ID" value="XM_067077253.1"/>
</dbReference>
<feature type="compositionally biased region" description="Basic residues" evidence="2">
    <location>
        <begin position="668"/>
        <end position="678"/>
    </location>
</feature>
<dbReference type="AlphaFoldDB" id="A0A7M5X5Q2"/>
<dbReference type="GeneID" id="136821017"/>
<evidence type="ECO:0000256" key="1">
    <source>
        <dbReference type="SAM" id="Coils"/>
    </source>
</evidence>
<feature type="compositionally biased region" description="Basic and acidic residues" evidence="2">
    <location>
        <begin position="692"/>
        <end position="702"/>
    </location>
</feature>
<evidence type="ECO:0000313" key="4">
    <source>
        <dbReference type="Proteomes" id="UP000594262"/>
    </source>
</evidence>
<accession>A0A7M5X5Q2</accession>
<dbReference type="EnsemblMetazoa" id="CLYHEMT017295.1">
    <property type="protein sequence ID" value="CLYHEMP017295.1"/>
    <property type="gene ID" value="CLYHEMG017295"/>
</dbReference>
<proteinExistence type="predicted"/>
<reference evidence="3" key="1">
    <citation type="submission" date="2021-01" db="UniProtKB">
        <authorList>
            <consortium name="EnsemblMetazoa"/>
        </authorList>
    </citation>
    <scope>IDENTIFICATION</scope>
</reference>
<dbReference type="Proteomes" id="UP000594262">
    <property type="component" value="Unplaced"/>
</dbReference>
<feature type="compositionally biased region" description="Basic and acidic residues" evidence="2">
    <location>
        <begin position="128"/>
        <end position="149"/>
    </location>
</feature>
<keyword evidence="1" id="KW-0175">Coiled coil</keyword>
<protein>
    <submittedName>
        <fullName evidence="3">Uncharacterized protein</fullName>
    </submittedName>
</protein>
<evidence type="ECO:0000313" key="3">
    <source>
        <dbReference type="EnsemblMetazoa" id="CLYHEMP017295.1"/>
    </source>
</evidence>
<keyword evidence="4" id="KW-1185">Reference proteome</keyword>
<feature type="region of interest" description="Disordered" evidence="2">
    <location>
        <begin position="121"/>
        <end position="150"/>
    </location>
</feature>
<name>A0A7M5X5Q2_9CNID</name>
<sequence>MWWRATSLMTEDLKKSSKARLPKGFYRGGNQIQSFQSGRGNTPEADELCQIKRILISYKDVSLPDKLYGGRNKQPCIVTDDKEFLQRKIMKELSVGPLEFGIAMKTYQNVVKVQNEEKTHEGVYVGGEESKNTPSRDGEASTKIKRSEDTSQTNCTAFLEELFTVKGDYSKMKGEYDNIVGRNTAAETEIRRLSSIKEESDQAHREEANALRNTIENLNNKLIMARDEVEDMSIDIKECVADTTSQLRQHFDTLLNEEKEHNQVLIAKKETEICEKDAQICEIKKHFEQELNTVKDQGAKDLERMISIEKEKSELDQETIRELRKSLEAEEKLLLDTQHSVQQQTELVNAQVSQITELNDKKAVIKKKLFKATKEIKEAKDKVVQGQEALNKQKQELNDLKAINEKLMKDNEEERKKRIEELTQKESELVKMCDSFKEQINIKEQNMGLLKTQNEGLRLAQVDSELMHASEIAKQNEALLSLKNAHKDEIVEATEQLEQLEKEANQIDSMHQEAIAAKDGNLEESELTIAFLQKEKAICEKKLETASKSVLRLEKRLNQREVEIRARLEDISAHKKKVNANKATIEKQKVSMEKMQNDLKREKKRIESLIRERNAYRDEAHTNNMKKIETNKKLEATKEHLQTIKKDCEDKIAQMQSIQDSEAIDKQKQRKRKRKSKKAASNDIEANTVDVQSDKELPKPQEAKGNNLNLDRPKKSDLDIGKIQKINKLQKSTVRRKGQSKASKNIVTTSDALFDQHDNERPWGAYDTSLVTFCIGIWFLLVKVCSIVTNDDSLW</sequence>
<feature type="coiled-coil region" evidence="1">
    <location>
        <begin position="476"/>
        <end position="651"/>
    </location>
</feature>
<feature type="coiled-coil region" evidence="1">
    <location>
        <begin position="201"/>
        <end position="235"/>
    </location>
</feature>
<organism evidence="3 4">
    <name type="scientific">Clytia hemisphaerica</name>
    <dbReference type="NCBI Taxonomy" id="252671"/>
    <lineage>
        <taxon>Eukaryota</taxon>
        <taxon>Metazoa</taxon>
        <taxon>Cnidaria</taxon>
        <taxon>Hydrozoa</taxon>
        <taxon>Hydroidolina</taxon>
        <taxon>Leptothecata</taxon>
        <taxon>Obeliida</taxon>
        <taxon>Clytiidae</taxon>
        <taxon>Clytia</taxon>
    </lineage>
</organism>